<evidence type="ECO:0000313" key="7">
    <source>
        <dbReference type="EMBL" id="TYL38702.1"/>
    </source>
</evidence>
<keyword evidence="4" id="KW-0249">Electron transport</keyword>
<organism evidence="7 8">
    <name type="scientific">Natronococcus pandeyae</name>
    <dbReference type="NCBI Taxonomy" id="2055836"/>
    <lineage>
        <taxon>Archaea</taxon>
        <taxon>Methanobacteriati</taxon>
        <taxon>Methanobacteriota</taxon>
        <taxon>Stenosarchaea group</taxon>
        <taxon>Halobacteria</taxon>
        <taxon>Halobacteriales</taxon>
        <taxon>Natrialbaceae</taxon>
        <taxon>Natronococcus</taxon>
    </lineage>
</organism>
<keyword evidence="2" id="KW-0349">Heme</keyword>
<evidence type="ECO:0000256" key="2">
    <source>
        <dbReference type="ARBA" id="ARBA00022617"/>
    </source>
</evidence>
<dbReference type="Gene3D" id="2.60.40.1190">
    <property type="match status" value="1"/>
</dbReference>
<dbReference type="OrthoDB" id="147163at2157"/>
<dbReference type="AlphaFoldDB" id="A0A8J8Q3S9"/>
<gene>
    <name evidence="7" type="ORF">CV102_09290</name>
</gene>
<evidence type="ECO:0000256" key="3">
    <source>
        <dbReference type="ARBA" id="ARBA00022723"/>
    </source>
</evidence>
<evidence type="ECO:0000256" key="5">
    <source>
        <dbReference type="ARBA" id="ARBA00023004"/>
    </source>
</evidence>
<dbReference type="InterPro" id="IPR019020">
    <property type="entry name" value="Cyt-c552/DMSO_Rdtase_haem-bd"/>
</dbReference>
<accession>A0A8J8Q3S9</accession>
<evidence type="ECO:0000313" key="8">
    <source>
        <dbReference type="Proteomes" id="UP000766904"/>
    </source>
</evidence>
<dbReference type="Proteomes" id="UP000766904">
    <property type="component" value="Unassembled WGS sequence"/>
</dbReference>
<keyword evidence="1" id="KW-0813">Transport</keyword>
<feature type="domain" description="Cytochrome c-552/DMSO reductase-like haem-binding" evidence="6">
    <location>
        <begin position="15"/>
        <end position="337"/>
    </location>
</feature>
<dbReference type="EMBL" id="PHNJ01000004">
    <property type="protein sequence ID" value="TYL38702.1"/>
    <property type="molecule type" value="Genomic_DNA"/>
</dbReference>
<keyword evidence="8" id="KW-1185">Reference proteome</keyword>
<evidence type="ECO:0000259" key="6">
    <source>
        <dbReference type="Pfam" id="PF09459"/>
    </source>
</evidence>
<proteinExistence type="predicted"/>
<evidence type="ECO:0000256" key="4">
    <source>
        <dbReference type="ARBA" id="ARBA00022982"/>
    </source>
</evidence>
<dbReference type="Pfam" id="PF09459">
    <property type="entry name" value="EB_dh"/>
    <property type="match status" value="1"/>
</dbReference>
<sequence>MTRRQVAPEHWRPEQKLKRLHTKIAFDSERIYFRFRWTQPNPGGWLHDMLVYRDGKWTQFANPSPWVGEGDTPEHTGFYEDRVSFLLDDGSVKGFEEFGGWLTVHTGMRSMPSEVPEAAVRSHDHFGADGLDKTDIRKFIPQACTGDWWENDWRTVRSEAELEELKQNGVFLDLPMWRAHRSNPKGYGTDHHVLDYRHGDQGRNTYTTQEWDPEDGPEYMWDPDVVDGGALDYHEIREGNFPDQQDGTYALEMEDAVPFDPDVAEREGAMIPRRPLREPYGSAADWRGTGVWNDGEWIVEMWRDLQTDHPTDTKQLERGETYTWTPAVHHGAGKRWHWVAYPYKLGLGIEPDYTGEQHAHGTTELIAEEFTGDEPNWDEISTYTVPLVFPGVMDWTALTSDHSRAEAIRNAEITMWELYEKDPASFLE</sequence>
<evidence type="ECO:0000256" key="1">
    <source>
        <dbReference type="ARBA" id="ARBA00022448"/>
    </source>
</evidence>
<keyword evidence="3" id="KW-0479">Metal-binding</keyword>
<protein>
    <submittedName>
        <fullName evidence="7">Cytochrome C nitrite reductase</fullName>
    </submittedName>
</protein>
<name>A0A8J8Q3S9_9EURY</name>
<dbReference type="RefSeq" id="WP_148857674.1">
    <property type="nucleotide sequence ID" value="NZ_PHNJ01000004.1"/>
</dbReference>
<reference evidence="7" key="1">
    <citation type="submission" date="2017-11" db="EMBL/GenBank/DDBJ databases">
        <authorList>
            <person name="Kajale S.C."/>
            <person name="Sharma A."/>
        </authorList>
    </citation>
    <scope>NUCLEOTIDE SEQUENCE</scope>
    <source>
        <strain evidence="7">LS1_42</strain>
    </source>
</reference>
<dbReference type="GO" id="GO:0046872">
    <property type="term" value="F:metal ion binding"/>
    <property type="evidence" value="ECO:0007669"/>
    <property type="project" value="UniProtKB-KW"/>
</dbReference>
<keyword evidence="5" id="KW-0408">Iron</keyword>
<comment type="caution">
    <text evidence="7">The sequence shown here is derived from an EMBL/GenBank/DDBJ whole genome shotgun (WGS) entry which is preliminary data.</text>
</comment>
<dbReference type="GO" id="GO:0020037">
    <property type="term" value="F:heme binding"/>
    <property type="evidence" value="ECO:0007669"/>
    <property type="project" value="InterPro"/>
</dbReference>